<proteinExistence type="predicted"/>
<sequence length="419" mass="48783">MKNFNERICVVGGGPSGVAAAWFLQEKGYKDVTVLERLDRLGGKCNSPEYREKNFEMGAIMGVPNYHVTKELMKVAGVEADGPKLDRKFYDANTGEEMAGISKEEMPALKEQMKKMGELLATKYKGYTKPGHANIHPDLKETFYDFCMKNEIPLCMKVWINPYTAYGYGYFNLVPATYVLQYLDFETMDHFLKKELLTWKNGTQDIWEKLALKLNRHPRMCTKIDKVVRKDNKVYVYTNIGKEEYDKIIFTSPLQDLHLYADVTEDEEKLFSKIKYEDYKVLAATVENYPEISGYMPQNMIESRAGHIMVYYDRWVDCKDQIITSYVLGNPQEKVFEEDCKNLIVEDMETRGIKIKDIVMFKSWRYFPHVNCDELKHGWYEKVEGMQGNLGTYYGGEVMNFGDIEECVSYSKDLVNRFF</sequence>
<dbReference type="Proteomes" id="UP001501510">
    <property type="component" value="Unassembled WGS sequence"/>
</dbReference>
<protein>
    <recommendedName>
        <fullName evidence="1">Amine oxidase domain-containing protein</fullName>
    </recommendedName>
</protein>
<dbReference type="PANTHER" id="PTHR42923">
    <property type="entry name" value="PROTOPORPHYRINOGEN OXIDASE"/>
    <property type="match status" value="1"/>
</dbReference>
<dbReference type="InterPro" id="IPR050464">
    <property type="entry name" value="Zeta_carotene_desat/Oxidored"/>
</dbReference>
<accession>A0ABP3UM61</accession>
<evidence type="ECO:0000259" key="1">
    <source>
        <dbReference type="Pfam" id="PF01593"/>
    </source>
</evidence>
<dbReference type="InterPro" id="IPR036188">
    <property type="entry name" value="FAD/NAD-bd_sf"/>
</dbReference>
<evidence type="ECO:0000313" key="3">
    <source>
        <dbReference type="Proteomes" id="UP001501510"/>
    </source>
</evidence>
<comment type="caution">
    <text evidence="2">The sequence shown here is derived from an EMBL/GenBank/DDBJ whole genome shotgun (WGS) entry which is preliminary data.</text>
</comment>
<dbReference type="EMBL" id="BAAACG010000006">
    <property type="protein sequence ID" value="GAA0736058.1"/>
    <property type="molecule type" value="Genomic_DNA"/>
</dbReference>
<reference evidence="3" key="1">
    <citation type="journal article" date="2019" name="Int. J. Syst. Evol. Microbiol.">
        <title>The Global Catalogue of Microorganisms (GCM) 10K type strain sequencing project: providing services to taxonomists for standard genome sequencing and annotation.</title>
        <authorList>
            <consortium name="The Broad Institute Genomics Platform"/>
            <consortium name="The Broad Institute Genome Sequencing Center for Infectious Disease"/>
            <person name="Wu L."/>
            <person name="Ma J."/>
        </authorList>
    </citation>
    <scope>NUCLEOTIDE SEQUENCE [LARGE SCALE GENOMIC DNA]</scope>
    <source>
        <strain evidence="3">JCM 1407</strain>
    </source>
</reference>
<dbReference type="PRINTS" id="PR00419">
    <property type="entry name" value="ADXRDTASE"/>
</dbReference>
<dbReference type="SUPFAM" id="SSF51905">
    <property type="entry name" value="FAD/NAD(P)-binding domain"/>
    <property type="match status" value="1"/>
</dbReference>
<dbReference type="Gene3D" id="3.50.50.60">
    <property type="entry name" value="FAD/NAD(P)-binding domain"/>
    <property type="match status" value="1"/>
</dbReference>
<dbReference type="RefSeq" id="WP_343759567.1">
    <property type="nucleotide sequence ID" value="NZ_BAAACG010000006.1"/>
</dbReference>
<organism evidence="2 3">
    <name type="scientific">Clostridium oceanicum</name>
    <dbReference type="NCBI Taxonomy" id="1543"/>
    <lineage>
        <taxon>Bacteria</taxon>
        <taxon>Bacillati</taxon>
        <taxon>Bacillota</taxon>
        <taxon>Clostridia</taxon>
        <taxon>Eubacteriales</taxon>
        <taxon>Clostridiaceae</taxon>
        <taxon>Clostridium</taxon>
    </lineage>
</organism>
<dbReference type="Pfam" id="PF01593">
    <property type="entry name" value="Amino_oxidase"/>
    <property type="match status" value="1"/>
</dbReference>
<evidence type="ECO:0000313" key="2">
    <source>
        <dbReference type="EMBL" id="GAA0736058.1"/>
    </source>
</evidence>
<feature type="domain" description="Amine oxidase" evidence="1">
    <location>
        <begin position="16"/>
        <end position="349"/>
    </location>
</feature>
<name>A0ABP3UM61_9CLOT</name>
<gene>
    <name evidence="2" type="ORF">GCM10008906_10590</name>
</gene>
<dbReference type="InterPro" id="IPR002937">
    <property type="entry name" value="Amino_oxidase"/>
</dbReference>
<dbReference type="Gene3D" id="1.10.405.20">
    <property type="match status" value="1"/>
</dbReference>
<dbReference type="Gene3D" id="3.30.70.1990">
    <property type="match status" value="1"/>
</dbReference>
<dbReference type="PANTHER" id="PTHR42923:SF3">
    <property type="entry name" value="PROTOPORPHYRINOGEN OXIDASE"/>
    <property type="match status" value="1"/>
</dbReference>
<keyword evidence="3" id="KW-1185">Reference proteome</keyword>